<organism evidence="1 2">
    <name type="scientific">Phytophthora megakarya</name>
    <dbReference type="NCBI Taxonomy" id="4795"/>
    <lineage>
        <taxon>Eukaryota</taxon>
        <taxon>Sar</taxon>
        <taxon>Stramenopiles</taxon>
        <taxon>Oomycota</taxon>
        <taxon>Peronosporomycetes</taxon>
        <taxon>Peronosporales</taxon>
        <taxon>Peronosporaceae</taxon>
        <taxon>Phytophthora</taxon>
    </lineage>
</organism>
<sequence length="155" mass="17876">MALINLMEMRLQELMVAHERLVEALQLKEDRITTDPESKIHGFATTIKPLRQPGVHEIRFIAGQEGYVSREVEGAPGMLFNFTETGNPIDLRNNFQRCCRSRWEENETISLEEVASIVNNLIDETNGHMRLATLYADIHNRATLFVRAQRFRLPL</sequence>
<dbReference type="EMBL" id="NBNE01006950">
    <property type="protein sequence ID" value="OWZ01301.1"/>
    <property type="molecule type" value="Genomic_DNA"/>
</dbReference>
<proteinExistence type="predicted"/>
<name>A0A225V745_9STRA</name>
<evidence type="ECO:0000313" key="1">
    <source>
        <dbReference type="EMBL" id="OWZ01301.1"/>
    </source>
</evidence>
<dbReference type="AlphaFoldDB" id="A0A225V745"/>
<keyword evidence="2" id="KW-1185">Reference proteome</keyword>
<dbReference type="OrthoDB" id="120719at2759"/>
<gene>
    <name evidence="1" type="ORF">PHMEG_00027341</name>
</gene>
<comment type="caution">
    <text evidence="1">The sequence shown here is derived from an EMBL/GenBank/DDBJ whole genome shotgun (WGS) entry which is preliminary data.</text>
</comment>
<accession>A0A225V745</accession>
<dbReference type="Proteomes" id="UP000198211">
    <property type="component" value="Unassembled WGS sequence"/>
</dbReference>
<reference evidence="2" key="1">
    <citation type="submission" date="2017-03" db="EMBL/GenBank/DDBJ databases">
        <title>Phytopthora megakarya and P. palmivora, two closely related causual agents of cacao black pod achieved similar genome size and gene model numbers by different mechanisms.</title>
        <authorList>
            <person name="Ali S."/>
            <person name="Shao J."/>
            <person name="Larry D.J."/>
            <person name="Kronmiller B."/>
            <person name="Shen D."/>
            <person name="Strem M.D."/>
            <person name="Melnick R.L."/>
            <person name="Guiltinan M.J."/>
            <person name="Tyler B.M."/>
            <person name="Meinhardt L.W."/>
            <person name="Bailey B.A."/>
        </authorList>
    </citation>
    <scope>NUCLEOTIDE SEQUENCE [LARGE SCALE GENOMIC DNA]</scope>
    <source>
        <strain evidence="2">zdho120</strain>
    </source>
</reference>
<protein>
    <submittedName>
        <fullName evidence="1">Uncharacterized protein</fullName>
    </submittedName>
</protein>
<evidence type="ECO:0000313" key="2">
    <source>
        <dbReference type="Proteomes" id="UP000198211"/>
    </source>
</evidence>